<accession>A0ABZ2I2X3</accession>
<dbReference type="Proteomes" id="UP001369958">
    <property type="component" value="Chromosome"/>
</dbReference>
<gene>
    <name evidence="1" type="ORF">V6617_12895</name>
</gene>
<sequence>MSFPTIAGGVLAAESGYVVPAPQSGTTDDIDTIEGGFDGAVLIVTGTAGNALTFRDGTGNLKLGGNRVLNAFEDALMLVRRGSDWIELSFSDNG</sequence>
<reference evidence="1 2" key="1">
    <citation type="submission" date="2024-02" db="EMBL/GenBank/DDBJ databases">
        <title>Complete genome sequence of Pelagibacterium nitratireducens ZH15.</title>
        <authorList>
            <person name="Zhao L.H."/>
        </authorList>
    </citation>
    <scope>NUCLEOTIDE SEQUENCE [LARGE SCALE GENOMIC DNA]</scope>
    <source>
        <strain evidence="1 2">ZH15</strain>
    </source>
</reference>
<dbReference type="EMBL" id="CP146275">
    <property type="protein sequence ID" value="WWT31900.1"/>
    <property type="molecule type" value="Genomic_DNA"/>
</dbReference>
<dbReference type="RefSeq" id="WP_338607361.1">
    <property type="nucleotide sequence ID" value="NZ_CP146275.1"/>
</dbReference>
<evidence type="ECO:0000313" key="2">
    <source>
        <dbReference type="Proteomes" id="UP001369958"/>
    </source>
</evidence>
<name>A0ABZ2I2X3_9HYPH</name>
<proteinExistence type="predicted"/>
<evidence type="ECO:0000313" key="1">
    <source>
        <dbReference type="EMBL" id="WWT31900.1"/>
    </source>
</evidence>
<protein>
    <submittedName>
        <fullName evidence="1">Uncharacterized protein</fullName>
    </submittedName>
</protein>
<organism evidence="1 2">
    <name type="scientific">Pelagibacterium nitratireducens</name>
    <dbReference type="NCBI Taxonomy" id="1046114"/>
    <lineage>
        <taxon>Bacteria</taxon>
        <taxon>Pseudomonadati</taxon>
        <taxon>Pseudomonadota</taxon>
        <taxon>Alphaproteobacteria</taxon>
        <taxon>Hyphomicrobiales</taxon>
        <taxon>Devosiaceae</taxon>
        <taxon>Pelagibacterium</taxon>
    </lineage>
</organism>
<keyword evidence="2" id="KW-1185">Reference proteome</keyword>